<dbReference type="Pfam" id="PF00535">
    <property type="entry name" value="Glycos_transf_2"/>
    <property type="match status" value="1"/>
</dbReference>
<dbReference type="Gene3D" id="3.90.550.10">
    <property type="entry name" value="Spore Coat Polysaccharide Biosynthesis Protein SpsA, Chain A"/>
    <property type="match status" value="1"/>
</dbReference>
<reference evidence="2" key="1">
    <citation type="journal article" date="2005" name="Appl. Environ. Microbiol.">
        <title>Identification and molecular characterization of the chromosomal exopolysaccharide biosynthesis gene cluster from Lactococcus lactis subsp. cremoris SMQ-461.</title>
        <authorList>
            <person name="Dabour N."/>
            <person name="Lapointe G."/>
        </authorList>
    </citation>
    <scope>NUCLEOTIDE SEQUENCE</scope>
</reference>
<dbReference type="SUPFAM" id="SSF53448">
    <property type="entry name" value="Nucleotide-diphospho-sugar transferases"/>
    <property type="match status" value="1"/>
</dbReference>
<feature type="domain" description="Glycosyltransferase 2-like" evidence="1">
    <location>
        <begin position="4"/>
        <end position="77"/>
    </location>
</feature>
<name>Q3ZK43_9LACT</name>
<reference evidence="2" key="2">
    <citation type="submission" date="2007-05" db="EMBL/GenBank/DDBJ databases">
        <authorList>
            <person name="Dabour N."/>
            <person name="LaPointe G."/>
        </authorList>
    </citation>
    <scope>NUCLEOTIDE SEQUENCE</scope>
</reference>
<sequence length="280" mass="32978">MKVKIVNTSNKGVSFARNLGINQPSGQYLLFVDSDDELSINALKYLSIMLNKKDRDLILFGFSLTGDNNRKNDTSILKSIANQNTDCKMNILKSILSTKNNILGYVWRAVYSLDFIKKNNIFFETHLKISEDYLFLLQSVEHSNNLFVITEEFYKYNLGETSMSNKFVPTLLNDMVWVNNWIESNILTVYPQFFVGFNCLVANTYIRYEQNAIRNKEENFMLKYREIKLNKRKYNFQRSINQVISHLDKFDFKSKIGVILFRIHLDIVYELLFNIKERKN</sequence>
<dbReference type="CAZy" id="GT2">
    <property type="family name" value="Glycosyltransferase Family 2"/>
</dbReference>
<dbReference type="PANTHER" id="PTHR22916:SF3">
    <property type="entry name" value="UDP-GLCNAC:BETAGAL BETA-1,3-N-ACETYLGLUCOSAMINYLTRANSFERASE-LIKE PROTEIN 1"/>
    <property type="match status" value="1"/>
</dbReference>
<evidence type="ECO:0000259" key="1">
    <source>
        <dbReference type="Pfam" id="PF00535"/>
    </source>
</evidence>
<dbReference type="InterPro" id="IPR001173">
    <property type="entry name" value="Glyco_trans_2-like"/>
</dbReference>
<proteinExistence type="predicted"/>
<dbReference type="CDD" id="cd00761">
    <property type="entry name" value="Glyco_tranf_GTA_type"/>
    <property type="match status" value="1"/>
</dbReference>
<dbReference type="InterPro" id="IPR029044">
    <property type="entry name" value="Nucleotide-diphossugar_trans"/>
</dbReference>
<protein>
    <submittedName>
        <fullName evidence="2">EpsI</fullName>
    </submittedName>
</protein>
<gene>
    <name evidence="2" type="primary">epsI</name>
</gene>
<dbReference type="PANTHER" id="PTHR22916">
    <property type="entry name" value="GLYCOSYLTRANSFERASE"/>
    <property type="match status" value="1"/>
</dbReference>
<evidence type="ECO:0000313" key="2">
    <source>
        <dbReference type="EMBL" id="AAX19708.1"/>
    </source>
</evidence>
<accession>Q3ZK43</accession>
<organism evidence="2">
    <name type="scientific">Lactococcus lactis</name>
    <dbReference type="NCBI Taxonomy" id="1358"/>
    <lineage>
        <taxon>Bacteria</taxon>
        <taxon>Bacillati</taxon>
        <taxon>Bacillota</taxon>
        <taxon>Bacilli</taxon>
        <taxon>Lactobacillales</taxon>
        <taxon>Streptococcaceae</taxon>
        <taxon>Lactococcus</taxon>
    </lineage>
</organism>
<dbReference type="EMBL" id="AY741550">
    <property type="protein sequence ID" value="AAX19708.1"/>
    <property type="molecule type" value="Genomic_DNA"/>
</dbReference>
<dbReference type="AlphaFoldDB" id="Q3ZK43"/>
<dbReference type="GO" id="GO:0016758">
    <property type="term" value="F:hexosyltransferase activity"/>
    <property type="evidence" value="ECO:0007669"/>
    <property type="project" value="UniProtKB-ARBA"/>
</dbReference>